<dbReference type="GO" id="GO:0019867">
    <property type="term" value="C:outer membrane"/>
    <property type="evidence" value="ECO:0007669"/>
    <property type="project" value="InterPro"/>
</dbReference>
<evidence type="ECO:0000256" key="1">
    <source>
        <dbReference type="ARBA" id="ARBA00004370"/>
    </source>
</evidence>
<sequence>MLFLFKANLFNFKFLMFKKSLIPSLIFLFSLSIIAQTEAQTKKDTIAEKKTNPSKFDNFNKKAEAFFKVFPVPIYGYSTEAGNIFGLAKFNVIDLSKKDTVSKPSKLTELVSLSSKGRVNVVLGGQLFFKENKYQIQSYVYFQKQPQYIFGIGNDVVKEEAELINFDRVKVYSNNLIRIKKNFYLGIPIELANYWNMEIPSDSFLIRDNVLGVNGGYDVGTGFSGLYDTRENPYNPQQGMYCMSSLVFHPKFLGSTYEFTNFILDMRKYYNPWLKHIIAVQAYTSNAFGDTPFYDLSLMGGSDQMRGYYQGGFRDKALVDTQVEYRVPVWNIFGVVGFIGTGRVFESYKDLSFEKWRVSYGTGLRVMVDTKNKTNLRIDFGFGEKGALKGTYLSFSEAF</sequence>
<evidence type="ECO:0000313" key="5">
    <source>
        <dbReference type="EMBL" id="PWA08197.1"/>
    </source>
</evidence>
<dbReference type="Gene3D" id="2.40.160.50">
    <property type="entry name" value="membrane protein fhac: a member of the omp85/tpsb transporter family"/>
    <property type="match status" value="1"/>
</dbReference>
<evidence type="ECO:0000313" key="6">
    <source>
        <dbReference type="Proteomes" id="UP000245618"/>
    </source>
</evidence>
<gene>
    <name evidence="5" type="ORF">DB891_12395</name>
</gene>
<feature type="chain" id="PRO_5015525882" description="Bacterial surface antigen (D15) domain-containing protein" evidence="3">
    <location>
        <begin position="36"/>
        <end position="399"/>
    </location>
</feature>
<name>A0A2U1JSL3_9FLAO</name>
<feature type="signal peptide" evidence="3">
    <location>
        <begin position="1"/>
        <end position="35"/>
    </location>
</feature>
<dbReference type="Pfam" id="PF01103">
    <property type="entry name" value="Omp85"/>
    <property type="match status" value="1"/>
</dbReference>
<proteinExistence type="predicted"/>
<dbReference type="InterPro" id="IPR000184">
    <property type="entry name" value="Bac_surfAg_D15"/>
</dbReference>
<dbReference type="OrthoDB" id="9771071at2"/>
<dbReference type="AlphaFoldDB" id="A0A2U1JSL3"/>
<comment type="caution">
    <text evidence="5">The sequence shown here is derived from an EMBL/GenBank/DDBJ whole genome shotgun (WGS) entry which is preliminary data.</text>
</comment>
<keyword evidence="6" id="KW-1185">Reference proteome</keyword>
<reference evidence="5 6" key="1">
    <citation type="submission" date="2018-04" db="EMBL/GenBank/DDBJ databases">
        <title>Flavobacterium sp. nov., isolated from glacier ice.</title>
        <authorList>
            <person name="Liu Q."/>
            <person name="Xin Y.-H."/>
        </authorList>
    </citation>
    <scope>NUCLEOTIDE SEQUENCE [LARGE SCALE GENOMIC DNA]</scope>
    <source>
        <strain evidence="5 6">LB2P30</strain>
    </source>
</reference>
<evidence type="ECO:0000259" key="4">
    <source>
        <dbReference type="Pfam" id="PF01103"/>
    </source>
</evidence>
<accession>A0A2U1JSL3</accession>
<evidence type="ECO:0000256" key="2">
    <source>
        <dbReference type="ARBA" id="ARBA00023136"/>
    </source>
</evidence>
<keyword evidence="3" id="KW-0732">Signal</keyword>
<comment type="subcellular location">
    <subcellularLocation>
        <location evidence="1">Membrane</location>
    </subcellularLocation>
</comment>
<evidence type="ECO:0000256" key="3">
    <source>
        <dbReference type="SAM" id="SignalP"/>
    </source>
</evidence>
<protein>
    <recommendedName>
        <fullName evidence="4">Bacterial surface antigen (D15) domain-containing protein</fullName>
    </recommendedName>
</protein>
<organism evidence="5 6">
    <name type="scientific">Flavobacterium laiguense</name>
    <dbReference type="NCBI Taxonomy" id="2169409"/>
    <lineage>
        <taxon>Bacteria</taxon>
        <taxon>Pseudomonadati</taxon>
        <taxon>Bacteroidota</taxon>
        <taxon>Flavobacteriia</taxon>
        <taxon>Flavobacteriales</taxon>
        <taxon>Flavobacteriaceae</taxon>
        <taxon>Flavobacterium</taxon>
    </lineage>
</organism>
<keyword evidence="2" id="KW-0472">Membrane</keyword>
<dbReference type="Proteomes" id="UP000245618">
    <property type="component" value="Unassembled WGS sequence"/>
</dbReference>
<dbReference type="EMBL" id="QCZH01000015">
    <property type="protein sequence ID" value="PWA08197.1"/>
    <property type="molecule type" value="Genomic_DNA"/>
</dbReference>
<feature type="domain" description="Bacterial surface antigen (D15)" evidence="4">
    <location>
        <begin position="222"/>
        <end position="367"/>
    </location>
</feature>